<keyword evidence="2" id="KW-1003">Cell membrane</keyword>
<evidence type="ECO:0000256" key="5">
    <source>
        <dbReference type="ARBA" id="ARBA00023136"/>
    </source>
</evidence>
<dbReference type="InterPro" id="IPR007168">
    <property type="entry name" value="Phageshock_PspC_N"/>
</dbReference>
<dbReference type="Pfam" id="PF04024">
    <property type="entry name" value="PspC"/>
    <property type="match status" value="1"/>
</dbReference>
<dbReference type="RefSeq" id="WP_079710836.1">
    <property type="nucleotide sequence ID" value="NZ_BAABQN010000008.1"/>
</dbReference>
<feature type="domain" description="Phage shock protein PspC N-terminal" evidence="7">
    <location>
        <begin position="3"/>
        <end position="62"/>
    </location>
</feature>
<comment type="caution">
    <text evidence="8">The sequence shown here is derived from an EMBL/GenBank/DDBJ whole genome shotgun (WGS) entry which is preliminary data.</text>
</comment>
<evidence type="ECO:0000256" key="6">
    <source>
        <dbReference type="SAM" id="Phobius"/>
    </source>
</evidence>
<dbReference type="Proteomes" id="UP000252254">
    <property type="component" value="Unassembled WGS sequence"/>
</dbReference>
<proteinExistence type="predicted"/>
<dbReference type="AlphaFoldDB" id="A0A366E6J0"/>
<protein>
    <submittedName>
        <fullName evidence="8">Phage shock protein C (PspC) family protein</fullName>
    </submittedName>
</protein>
<reference evidence="8 9" key="1">
    <citation type="submission" date="2018-06" db="EMBL/GenBank/DDBJ databases">
        <title>Genomic Encyclopedia of Type Strains, Phase IV (KMG-IV): sequencing the most valuable type-strain genomes for metagenomic binning, comparative biology and taxonomic classification.</title>
        <authorList>
            <person name="Goeker M."/>
        </authorList>
    </citation>
    <scope>NUCLEOTIDE SEQUENCE [LARGE SCALE GENOMIC DNA]</scope>
    <source>
        <strain evidence="8 9">DSM 15140</strain>
    </source>
</reference>
<evidence type="ECO:0000259" key="7">
    <source>
        <dbReference type="Pfam" id="PF04024"/>
    </source>
</evidence>
<feature type="transmembrane region" description="Helical" evidence="6">
    <location>
        <begin position="34"/>
        <end position="59"/>
    </location>
</feature>
<comment type="subcellular location">
    <subcellularLocation>
        <location evidence="1">Cell membrane</location>
        <topology evidence="1">Single-pass membrane protein</topology>
    </subcellularLocation>
</comment>
<keyword evidence="5 6" id="KW-0472">Membrane</keyword>
<dbReference type="PANTHER" id="PTHR33885">
    <property type="entry name" value="PHAGE SHOCK PROTEIN C"/>
    <property type="match status" value="1"/>
</dbReference>
<evidence type="ECO:0000256" key="2">
    <source>
        <dbReference type="ARBA" id="ARBA00022475"/>
    </source>
</evidence>
<dbReference type="EMBL" id="QNRI01000006">
    <property type="protein sequence ID" value="RBO97996.1"/>
    <property type="molecule type" value="Genomic_DNA"/>
</dbReference>
<dbReference type="GO" id="GO:0005886">
    <property type="term" value="C:plasma membrane"/>
    <property type="evidence" value="ECO:0007669"/>
    <property type="project" value="UniProtKB-SubCell"/>
</dbReference>
<evidence type="ECO:0000313" key="9">
    <source>
        <dbReference type="Proteomes" id="UP000252254"/>
    </source>
</evidence>
<evidence type="ECO:0000256" key="3">
    <source>
        <dbReference type="ARBA" id="ARBA00022692"/>
    </source>
</evidence>
<sequence>MMRKLYRSNSDKMLAGVLGGIADYLDIDSTILRLIYAIVFVFTGGAPLFVLYIVAAFIMPKEGSIS</sequence>
<keyword evidence="4 6" id="KW-1133">Transmembrane helix</keyword>
<accession>A0A366E6J0</accession>
<evidence type="ECO:0000256" key="1">
    <source>
        <dbReference type="ARBA" id="ARBA00004162"/>
    </source>
</evidence>
<organism evidence="8 9">
    <name type="scientific">Paraliobacillus ryukyuensis</name>
    <dbReference type="NCBI Taxonomy" id="200904"/>
    <lineage>
        <taxon>Bacteria</taxon>
        <taxon>Bacillati</taxon>
        <taxon>Bacillota</taxon>
        <taxon>Bacilli</taxon>
        <taxon>Bacillales</taxon>
        <taxon>Bacillaceae</taxon>
        <taxon>Paraliobacillus</taxon>
    </lineage>
</organism>
<dbReference type="InterPro" id="IPR052027">
    <property type="entry name" value="PspC"/>
</dbReference>
<dbReference type="OrthoDB" id="9815286at2"/>
<dbReference type="STRING" id="200904.GCA_900168775_00834"/>
<name>A0A366E6J0_9BACI</name>
<evidence type="ECO:0000313" key="8">
    <source>
        <dbReference type="EMBL" id="RBO97996.1"/>
    </source>
</evidence>
<gene>
    <name evidence="8" type="ORF">DES48_10615</name>
</gene>
<keyword evidence="3 6" id="KW-0812">Transmembrane</keyword>
<dbReference type="PANTHER" id="PTHR33885:SF3">
    <property type="entry name" value="PHAGE SHOCK PROTEIN C"/>
    <property type="match status" value="1"/>
</dbReference>
<evidence type="ECO:0000256" key="4">
    <source>
        <dbReference type="ARBA" id="ARBA00022989"/>
    </source>
</evidence>
<keyword evidence="9" id="KW-1185">Reference proteome</keyword>